<feature type="compositionally biased region" description="Polar residues" evidence="2">
    <location>
        <begin position="1"/>
        <end position="24"/>
    </location>
</feature>
<dbReference type="PANTHER" id="PTHR43591">
    <property type="entry name" value="METHYLTRANSFERASE"/>
    <property type="match status" value="1"/>
</dbReference>
<dbReference type="GO" id="GO:0008168">
    <property type="term" value="F:methyltransferase activity"/>
    <property type="evidence" value="ECO:0007669"/>
    <property type="project" value="UniProtKB-KW"/>
</dbReference>
<evidence type="ECO:0000313" key="3">
    <source>
        <dbReference type="EMBL" id="KAG7050916.1"/>
    </source>
</evidence>
<dbReference type="OrthoDB" id="2013972at2759"/>
<sequence>MPNTMAHLTNAAHTGSSSQQNPTLRSMPPVDDNEDLVVDYQEIIEDVSSISESTIASSNTSVASSVLDYRLENGRTYHKYKDGKYYVPNDEREKDRLDLQHNMFLLMLENKLGSAPPNERGTKVGRTLDLGTGSGIWAMEFGDEHPEAEVFGVDLSATWPNYVGPNVKFVIDDVEEAWTYDKPFDYIHSRMMASSIGDWEKYIQKCFDNLKAGGYLELNEFDIIPTSDDGSLRKDSAMLKSAKMIKQAAAIFGRPFRDVVGLADLMKGIGFTDVYIKRFRWPTNAWPRDPRHKELGLWNNENITSGWEGFCMAPFTRALNWTREEVLLLMDQVRHEFNDKSIHAYFNVWSIHGRNPTAEAIGFGGGDCAIWVEND</sequence>
<keyword evidence="3" id="KW-0489">Methyltransferase</keyword>
<evidence type="ECO:0000256" key="1">
    <source>
        <dbReference type="ARBA" id="ARBA00038158"/>
    </source>
</evidence>
<dbReference type="Pfam" id="PF13489">
    <property type="entry name" value="Methyltransf_23"/>
    <property type="match status" value="1"/>
</dbReference>
<dbReference type="CDD" id="cd02440">
    <property type="entry name" value="AdoMet_MTases"/>
    <property type="match status" value="1"/>
</dbReference>
<dbReference type="AlphaFoldDB" id="A0A9P7UDC3"/>
<evidence type="ECO:0000256" key="2">
    <source>
        <dbReference type="SAM" id="MobiDB-lite"/>
    </source>
</evidence>
<proteinExistence type="inferred from homology"/>
<evidence type="ECO:0000313" key="4">
    <source>
        <dbReference type="Proteomes" id="UP000699042"/>
    </source>
</evidence>
<reference evidence="3" key="1">
    <citation type="submission" date="2021-05" db="EMBL/GenBank/DDBJ databases">
        <title>Comparative genomics of three Colletotrichum scovillei strains and genetic complementation revealed genes involved fungal growth and virulence on chili pepper.</title>
        <authorList>
            <person name="Hsieh D.-K."/>
            <person name="Chuang S.-C."/>
            <person name="Chen C.-Y."/>
            <person name="Chao Y.-T."/>
            <person name="Lu M.-Y.J."/>
            <person name="Lee M.-H."/>
            <person name="Shih M.-C."/>
        </authorList>
    </citation>
    <scope>NUCLEOTIDE SEQUENCE</scope>
    <source>
        <strain evidence="3">Coll-153</strain>
    </source>
</reference>
<dbReference type="GO" id="GO:0032259">
    <property type="term" value="P:methylation"/>
    <property type="evidence" value="ECO:0007669"/>
    <property type="project" value="UniProtKB-KW"/>
</dbReference>
<dbReference type="Gene3D" id="3.40.50.150">
    <property type="entry name" value="Vaccinia Virus protein VP39"/>
    <property type="match status" value="1"/>
</dbReference>
<comment type="similarity">
    <text evidence="1">Belongs to the methyltransferase superfamily. LaeA methyltransferase family.</text>
</comment>
<dbReference type="EMBL" id="JAESDN010000004">
    <property type="protein sequence ID" value="KAG7050916.1"/>
    <property type="molecule type" value="Genomic_DNA"/>
</dbReference>
<feature type="region of interest" description="Disordered" evidence="2">
    <location>
        <begin position="1"/>
        <end position="32"/>
    </location>
</feature>
<protein>
    <submittedName>
        <fullName evidence="3">Methyltransferase domain-containing protein</fullName>
    </submittedName>
</protein>
<keyword evidence="4" id="KW-1185">Reference proteome</keyword>
<keyword evidence="3" id="KW-0808">Transferase</keyword>
<dbReference type="PANTHER" id="PTHR43591:SF31">
    <property type="entry name" value="LAEA-LIKE, PUTATIVE (AFU_ORTHOLOGUE AFUA_8G01930)-RELATED"/>
    <property type="match status" value="1"/>
</dbReference>
<dbReference type="Proteomes" id="UP000699042">
    <property type="component" value="Unassembled WGS sequence"/>
</dbReference>
<gene>
    <name evidence="3" type="ORF">JMJ77_001546</name>
</gene>
<organism evidence="3 4">
    <name type="scientific">Colletotrichum scovillei</name>
    <dbReference type="NCBI Taxonomy" id="1209932"/>
    <lineage>
        <taxon>Eukaryota</taxon>
        <taxon>Fungi</taxon>
        <taxon>Dikarya</taxon>
        <taxon>Ascomycota</taxon>
        <taxon>Pezizomycotina</taxon>
        <taxon>Sordariomycetes</taxon>
        <taxon>Hypocreomycetidae</taxon>
        <taxon>Glomerellales</taxon>
        <taxon>Glomerellaceae</taxon>
        <taxon>Colletotrichum</taxon>
        <taxon>Colletotrichum acutatum species complex</taxon>
    </lineage>
</organism>
<dbReference type="SUPFAM" id="SSF53335">
    <property type="entry name" value="S-adenosyl-L-methionine-dependent methyltransferases"/>
    <property type="match status" value="1"/>
</dbReference>
<comment type="caution">
    <text evidence="3">The sequence shown here is derived from an EMBL/GenBank/DDBJ whole genome shotgun (WGS) entry which is preliminary data.</text>
</comment>
<accession>A0A9P7UDC3</accession>
<name>A0A9P7UDC3_9PEZI</name>
<dbReference type="InterPro" id="IPR029063">
    <property type="entry name" value="SAM-dependent_MTases_sf"/>
</dbReference>